<gene>
    <name evidence="2" type="ORF">EVAR_7162_1</name>
</gene>
<name>A0A4C1U784_EUMVA</name>
<evidence type="ECO:0000313" key="3">
    <source>
        <dbReference type="Proteomes" id="UP000299102"/>
    </source>
</evidence>
<evidence type="ECO:0000256" key="1">
    <source>
        <dbReference type="SAM" id="MobiDB-lite"/>
    </source>
</evidence>
<keyword evidence="3" id="KW-1185">Reference proteome</keyword>
<dbReference type="AlphaFoldDB" id="A0A4C1U784"/>
<sequence>MVGYKSDISCKSERQVGRRLAVRGDLVCPFRLGYKRSVNPFLPWRMAATTADRQPDHRVRHQIATIVRCSFHGEGGIPGELVCNPVSKSQNNRTSLSSLMTSEMSP</sequence>
<dbReference type="Proteomes" id="UP000299102">
    <property type="component" value="Unassembled WGS sequence"/>
</dbReference>
<organism evidence="2 3">
    <name type="scientific">Eumeta variegata</name>
    <name type="common">Bagworm moth</name>
    <name type="synonym">Eumeta japonica</name>
    <dbReference type="NCBI Taxonomy" id="151549"/>
    <lineage>
        <taxon>Eukaryota</taxon>
        <taxon>Metazoa</taxon>
        <taxon>Ecdysozoa</taxon>
        <taxon>Arthropoda</taxon>
        <taxon>Hexapoda</taxon>
        <taxon>Insecta</taxon>
        <taxon>Pterygota</taxon>
        <taxon>Neoptera</taxon>
        <taxon>Endopterygota</taxon>
        <taxon>Lepidoptera</taxon>
        <taxon>Glossata</taxon>
        <taxon>Ditrysia</taxon>
        <taxon>Tineoidea</taxon>
        <taxon>Psychidae</taxon>
        <taxon>Oiketicinae</taxon>
        <taxon>Eumeta</taxon>
    </lineage>
</organism>
<comment type="caution">
    <text evidence="2">The sequence shown here is derived from an EMBL/GenBank/DDBJ whole genome shotgun (WGS) entry which is preliminary data.</text>
</comment>
<feature type="region of interest" description="Disordered" evidence="1">
    <location>
        <begin position="83"/>
        <end position="106"/>
    </location>
</feature>
<evidence type="ECO:0000313" key="2">
    <source>
        <dbReference type="EMBL" id="GBP21947.1"/>
    </source>
</evidence>
<accession>A0A4C1U784</accession>
<feature type="compositionally biased region" description="Low complexity" evidence="1">
    <location>
        <begin position="94"/>
        <end position="106"/>
    </location>
</feature>
<dbReference type="EMBL" id="BGZK01000134">
    <property type="protein sequence ID" value="GBP21947.1"/>
    <property type="molecule type" value="Genomic_DNA"/>
</dbReference>
<proteinExistence type="predicted"/>
<protein>
    <submittedName>
        <fullName evidence="2">Uncharacterized protein</fullName>
    </submittedName>
</protein>
<reference evidence="2 3" key="1">
    <citation type="journal article" date="2019" name="Commun. Biol.">
        <title>The bagworm genome reveals a unique fibroin gene that provides high tensile strength.</title>
        <authorList>
            <person name="Kono N."/>
            <person name="Nakamura H."/>
            <person name="Ohtoshi R."/>
            <person name="Tomita M."/>
            <person name="Numata K."/>
            <person name="Arakawa K."/>
        </authorList>
    </citation>
    <scope>NUCLEOTIDE SEQUENCE [LARGE SCALE GENOMIC DNA]</scope>
</reference>